<gene>
    <name evidence="1" type="ORF">QO018_004939</name>
</gene>
<evidence type="ECO:0000313" key="2">
    <source>
        <dbReference type="Proteomes" id="UP001244552"/>
    </source>
</evidence>
<protein>
    <submittedName>
        <fullName evidence="1">Uncharacterized protein</fullName>
    </submittedName>
</protein>
<keyword evidence="2" id="KW-1185">Reference proteome</keyword>
<dbReference type="Proteomes" id="UP001244552">
    <property type="component" value="Unassembled WGS sequence"/>
</dbReference>
<reference evidence="1 2" key="1">
    <citation type="submission" date="2023-07" db="EMBL/GenBank/DDBJ databases">
        <title>Genomic Encyclopedia of Type Strains, Phase IV (KMG-IV): sequencing the most valuable type-strain genomes for metagenomic binning, comparative biology and taxonomic classification.</title>
        <authorList>
            <person name="Goeker M."/>
        </authorList>
    </citation>
    <scope>NUCLEOTIDE SEQUENCE [LARGE SCALE GENOMIC DNA]</scope>
    <source>
        <strain evidence="1 2">DSM 19922</strain>
    </source>
</reference>
<name>A0ABU0MRD7_9PROT</name>
<dbReference type="RefSeq" id="WP_209988431.1">
    <property type="nucleotide sequence ID" value="NZ_JAGINO010000024.1"/>
</dbReference>
<comment type="caution">
    <text evidence="1">The sequence shown here is derived from an EMBL/GenBank/DDBJ whole genome shotgun (WGS) entry which is preliminary data.</text>
</comment>
<accession>A0ABU0MRD7</accession>
<organism evidence="1 2">
    <name type="scientific">Azospirillum picis</name>
    <dbReference type="NCBI Taxonomy" id="488438"/>
    <lineage>
        <taxon>Bacteria</taxon>
        <taxon>Pseudomonadati</taxon>
        <taxon>Pseudomonadota</taxon>
        <taxon>Alphaproteobacteria</taxon>
        <taxon>Rhodospirillales</taxon>
        <taxon>Azospirillaceae</taxon>
        <taxon>Azospirillum</taxon>
    </lineage>
</organism>
<dbReference type="EMBL" id="JAUSVU010000022">
    <property type="protein sequence ID" value="MDQ0536048.1"/>
    <property type="molecule type" value="Genomic_DNA"/>
</dbReference>
<sequence length="169" mass="18596">MRRPAGIVPDALEGRSEAVLALEAAANPTLQRRARTPPSISVLTQGGRDRRFPVFPADCPETLAALILGQADARQPAKQLPFRIRWRQIDVQEIGQGSSETVRIHPRGKPARHLLIGDVSRRIVRDLREECIGIPQCPLPLATLCSVSGPWNGMHLKADRRVAVPRPCT</sequence>
<proteinExistence type="predicted"/>
<evidence type="ECO:0000313" key="1">
    <source>
        <dbReference type="EMBL" id="MDQ0536048.1"/>
    </source>
</evidence>